<evidence type="ECO:0000256" key="4">
    <source>
        <dbReference type="SAM" id="MobiDB-lite"/>
    </source>
</evidence>
<evidence type="ECO:0000256" key="2">
    <source>
        <dbReference type="ARBA" id="ARBA00022448"/>
    </source>
</evidence>
<proteinExistence type="inferred from homology"/>
<evidence type="ECO:0000256" key="3">
    <source>
        <dbReference type="ARBA" id="ARBA00022729"/>
    </source>
</evidence>
<keyword evidence="5" id="KW-0812">Transmembrane</keyword>
<dbReference type="AlphaFoldDB" id="A0A1F4TIZ7"/>
<dbReference type="PANTHER" id="PTHR30290:SF9">
    <property type="entry name" value="OLIGOPEPTIDE-BINDING PROTEIN APPA"/>
    <property type="match status" value="1"/>
</dbReference>
<evidence type="ECO:0000313" key="8">
    <source>
        <dbReference type="Proteomes" id="UP000177309"/>
    </source>
</evidence>
<keyword evidence="5" id="KW-0472">Membrane</keyword>
<evidence type="ECO:0000313" key="7">
    <source>
        <dbReference type="EMBL" id="OGC32692.1"/>
    </source>
</evidence>
<keyword evidence="3" id="KW-0732">Signal</keyword>
<evidence type="ECO:0000259" key="6">
    <source>
        <dbReference type="Pfam" id="PF00496"/>
    </source>
</evidence>
<dbReference type="GO" id="GO:0015833">
    <property type="term" value="P:peptide transport"/>
    <property type="evidence" value="ECO:0007669"/>
    <property type="project" value="TreeGrafter"/>
</dbReference>
<protein>
    <recommendedName>
        <fullName evidence="6">Solute-binding protein family 5 domain-containing protein</fullName>
    </recommendedName>
</protein>
<organism evidence="7 8">
    <name type="scientific">candidate division WOR-1 bacterium RIFOXYC2_FULL_41_25</name>
    <dbReference type="NCBI Taxonomy" id="1802586"/>
    <lineage>
        <taxon>Bacteria</taxon>
        <taxon>Bacillati</taxon>
        <taxon>Saganbacteria</taxon>
    </lineage>
</organism>
<dbReference type="Pfam" id="PF00496">
    <property type="entry name" value="SBP_bac_5"/>
    <property type="match status" value="1"/>
</dbReference>
<feature type="region of interest" description="Disordered" evidence="4">
    <location>
        <begin position="1"/>
        <end position="22"/>
    </location>
</feature>
<evidence type="ECO:0000256" key="1">
    <source>
        <dbReference type="ARBA" id="ARBA00005695"/>
    </source>
</evidence>
<keyword evidence="5" id="KW-1133">Transmembrane helix</keyword>
<sequence length="293" mass="32672">MTRQKFEAQRSKKKDQNKPQDPRSKTKAVLILGFFPLILFCALIFGLWISARPSIAQTKSYDGIWFLGFNLKQGVFKDIKVRYAVNQCLDKAVIIQAAVSGEAIPASIIPPTMLGFDPDLKPYKYNVSYGKKLMAQAGLGINDQRLKELTLLHTDGIKTIAIAKIIQSELKDLGIKVKRIQAPYQNQDQWVKELGSGKYDMFLLGYKAGVEQLFTGEAGTANVDSYSLVEPLFTTTGQVNFTGYSNPTVDTLLSQVAGINTAISTERHAKLKKVNQILYNDLPVIVLFYIEKL</sequence>
<feature type="transmembrane region" description="Helical" evidence="5">
    <location>
        <begin position="28"/>
        <end position="49"/>
    </location>
</feature>
<dbReference type="InterPro" id="IPR000914">
    <property type="entry name" value="SBP_5_dom"/>
</dbReference>
<feature type="domain" description="Solute-binding protein family 5" evidence="6">
    <location>
        <begin position="57"/>
        <end position="208"/>
    </location>
</feature>
<dbReference type="InterPro" id="IPR039424">
    <property type="entry name" value="SBP_5"/>
</dbReference>
<dbReference type="Gene3D" id="3.10.105.10">
    <property type="entry name" value="Dipeptide-binding Protein, Domain 3"/>
    <property type="match status" value="1"/>
</dbReference>
<dbReference type="PANTHER" id="PTHR30290">
    <property type="entry name" value="PERIPLASMIC BINDING COMPONENT OF ABC TRANSPORTER"/>
    <property type="match status" value="1"/>
</dbReference>
<comment type="caution">
    <text evidence="7">The sequence shown here is derived from an EMBL/GenBank/DDBJ whole genome shotgun (WGS) entry which is preliminary data.</text>
</comment>
<accession>A0A1F4TIZ7</accession>
<dbReference type="Proteomes" id="UP000177309">
    <property type="component" value="Unassembled WGS sequence"/>
</dbReference>
<evidence type="ECO:0000256" key="5">
    <source>
        <dbReference type="SAM" id="Phobius"/>
    </source>
</evidence>
<dbReference type="EMBL" id="MEUI01000047">
    <property type="protein sequence ID" value="OGC32692.1"/>
    <property type="molecule type" value="Genomic_DNA"/>
</dbReference>
<name>A0A1F4TIZ7_UNCSA</name>
<dbReference type="SUPFAM" id="SSF53850">
    <property type="entry name" value="Periplasmic binding protein-like II"/>
    <property type="match status" value="1"/>
</dbReference>
<reference evidence="7 8" key="1">
    <citation type="journal article" date="2016" name="Nat. Commun.">
        <title>Thousands of microbial genomes shed light on interconnected biogeochemical processes in an aquifer system.</title>
        <authorList>
            <person name="Anantharaman K."/>
            <person name="Brown C.T."/>
            <person name="Hug L.A."/>
            <person name="Sharon I."/>
            <person name="Castelle C.J."/>
            <person name="Probst A.J."/>
            <person name="Thomas B.C."/>
            <person name="Singh A."/>
            <person name="Wilkins M.J."/>
            <person name="Karaoz U."/>
            <person name="Brodie E.L."/>
            <person name="Williams K.H."/>
            <person name="Hubbard S.S."/>
            <person name="Banfield J.F."/>
        </authorList>
    </citation>
    <scope>NUCLEOTIDE SEQUENCE [LARGE SCALE GENOMIC DNA]</scope>
</reference>
<comment type="similarity">
    <text evidence="1">Belongs to the bacterial solute-binding protein 5 family.</text>
</comment>
<keyword evidence="2" id="KW-0813">Transport</keyword>
<gene>
    <name evidence="7" type="ORF">A2462_04015</name>
</gene>
<dbReference type="GO" id="GO:1904680">
    <property type="term" value="F:peptide transmembrane transporter activity"/>
    <property type="evidence" value="ECO:0007669"/>
    <property type="project" value="TreeGrafter"/>
</dbReference>